<dbReference type="Proteomes" id="UP000521017">
    <property type="component" value="Unassembled WGS sequence"/>
</dbReference>
<proteinExistence type="predicted"/>
<name>A0A7X0JAJ6_9SPHI</name>
<gene>
    <name evidence="1" type="ORF">HDF25_005208</name>
</gene>
<dbReference type="RefSeq" id="WP_184629261.1">
    <property type="nucleotide sequence ID" value="NZ_JACHCC010000020.1"/>
</dbReference>
<dbReference type="AlphaFoldDB" id="A0A7X0JAJ6"/>
<reference evidence="1 2" key="1">
    <citation type="submission" date="2020-08" db="EMBL/GenBank/DDBJ databases">
        <title>Genomic Encyclopedia of Type Strains, Phase IV (KMG-V): Genome sequencing to study the core and pangenomes of soil and plant-associated prokaryotes.</title>
        <authorList>
            <person name="Whitman W."/>
        </authorList>
    </citation>
    <scope>NUCLEOTIDE SEQUENCE [LARGE SCALE GENOMIC DNA]</scope>
    <source>
        <strain evidence="1 2">M2T3</strain>
    </source>
</reference>
<accession>A0A7X0JAJ6</accession>
<organism evidence="1 2">
    <name type="scientific">Pedobacter cryoconitis</name>
    <dbReference type="NCBI Taxonomy" id="188932"/>
    <lineage>
        <taxon>Bacteria</taxon>
        <taxon>Pseudomonadati</taxon>
        <taxon>Bacteroidota</taxon>
        <taxon>Sphingobacteriia</taxon>
        <taxon>Sphingobacteriales</taxon>
        <taxon>Sphingobacteriaceae</taxon>
        <taxon>Pedobacter</taxon>
    </lineage>
</organism>
<comment type="caution">
    <text evidence="1">The sequence shown here is derived from an EMBL/GenBank/DDBJ whole genome shotgun (WGS) entry which is preliminary data.</text>
</comment>
<sequence length="285" mass="33494">MNEKSTPIVISIFYNSANWHVLLELLIKPFLNQNHLIKSFHIYLSTFRGDHIKLVIISLSNKTNIEETLSDLVRGFLLSHPSQEINIIYPLPGFFLNYSNNSFIIEQKLFNSYPVEITEYGYDMRCEISKALAKVFGSEIIDIDEIFTFITYMQIAIIKSMYEDLNIAKIKIKSLINYLIDNNRMINHSVEGINITENLSYRDIFLYNQQDLSEIIKDVWDENEYDNSLKWIIDWEESCRSLISENDINNKFMQLTRLIYEHVGYQPEEDFKQSLQILSVLSNLS</sequence>
<protein>
    <recommendedName>
        <fullName evidence="3">Thiopeptide-type bacteriocin biosynthesis domain-containing protein</fullName>
    </recommendedName>
</protein>
<evidence type="ECO:0000313" key="2">
    <source>
        <dbReference type="Proteomes" id="UP000521017"/>
    </source>
</evidence>
<evidence type="ECO:0000313" key="1">
    <source>
        <dbReference type="EMBL" id="MBB6503022.1"/>
    </source>
</evidence>
<dbReference type="EMBL" id="JACHCC010000020">
    <property type="protein sequence ID" value="MBB6503022.1"/>
    <property type="molecule type" value="Genomic_DNA"/>
</dbReference>
<evidence type="ECO:0008006" key="3">
    <source>
        <dbReference type="Google" id="ProtNLM"/>
    </source>
</evidence>